<dbReference type="PANTHER" id="PTHR20861:SF3">
    <property type="entry name" value="SHIKIMATE KINASE"/>
    <property type="match status" value="1"/>
</dbReference>
<keyword evidence="10 14" id="KW-0418">Kinase</keyword>
<name>A0A8G2L7N9_PICTO</name>
<evidence type="ECO:0000256" key="12">
    <source>
        <dbReference type="ARBA" id="ARBA00023141"/>
    </source>
</evidence>
<dbReference type="GO" id="GO:0005524">
    <property type="term" value="F:ATP binding"/>
    <property type="evidence" value="ECO:0007669"/>
    <property type="project" value="UniProtKB-UniRule"/>
</dbReference>
<dbReference type="InterPro" id="IPR010189">
    <property type="entry name" value="SK_arc"/>
</dbReference>
<evidence type="ECO:0000259" key="15">
    <source>
        <dbReference type="Pfam" id="PF00288"/>
    </source>
</evidence>
<comment type="subcellular location">
    <subcellularLocation>
        <location evidence="1 14">Cytoplasm</location>
    </subcellularLocation>
</comment>
<dbReference type="GO" id="GO:0005737">
    <property type="term" value="C:cytoplasm"/>
    <property type="evidence" value="ECO:0007669"/>
    <property type="project" value="UniProtKB-SubCell"/>
</dbReference>
<evidence type="ECO:0000256" key="11">
    <source>
        <dbReference type="ARBA" id="ARBA00022840"/>
    </source>
</evidence>
<evidence type="ECO:0000256" key="1">
    <source>
        <dbReference type="ARBA" id="ARBA00004496"/>
    </source>
</evidence>
<keyword evidence="8 14" id="KW-0808">Transferase</keyword>
<dbReference type="InterPro" id="IPR020568">
    <property type="entry name" value="Ribosomal_Su5_D2-typ_SF"/>
</dbReference>
<sequence>MISMNNIKITANGGLSVLSAFANGHGAAFSIDLPMSIKIKKSGYDLFPNESVQKTVEFIKRRFDINDNFTIQIKSRIPQANGLKSSSAMTLSVVFGILKIENIKLNEIDILRFAAKASIYNKTSITGALDDLCSVYYGGFCHTDNKNMRIIKKYHIDYVPIVIAYSMRGRQTVNIDPEGLKNLSRKADAIENLIKHGMIFDAMEMNGNLYSSIFGSDYDLISYFLNKGASYSSQSGKGPAVYAIFNNNMLRKRAIDDFNFNYNIIKTHPSNRGITYECKNIR</sequence>
<organism evidence="17 18">
    <name type="scientific">Picrophilus torridus (strain ATCC 700027 / DSM 9790 / JCM 10055 / NBRC 100828 / KAW 2/3)</name>
    <dbReference type="NCBI Taxonomy" id="1122961"/>
    <lineage>
        <taxon>Archaea</taxon>
        <taxon>Methanobacteriati</taxon>
        <taxon>Thermoplasmatota</taxon>
        <taxon>Thermoplasmata</taxon>
        <taxon>Thermoplasmatales</taxon>
        <taxon>Picrophilaceae</taxon>
        <taxon>Picrophilus</taxon>
    </lineage>
</organism>
<dbReference type="SUPFAM" id="SSF54211">
    <property type="entry name" value="Ribosomal protein S5 domain 2-like"/>
    <property type="match status" value="1"/>
</dbReference>
<keyword evidence="7 14" id="KW-0028">Amino-acid biosynthesis</keyword>
<dbReference type="InterPro" id="IPR013750">
    <property type="entry name" value="GHMP_kinase_C_dom"/>
</dbReference>
<evidence type="ECO:0000256" key="14">
    <source>
        <dbReference type="HAMAP-Rule" id="MF_00370"/>
    </source>
</evidence>
<proteinExistence type="inferred from homology"/>
<dbReference type="GO" id="GO:0008652">
    <property type="term" value="P:amino acid biosynthetic process"/>
    <property type="evidence" value="ECO:0007669"/>
    <property type="project" value="UniProtKB-KW"/>
</dbReference>
<dbReference type="Pfam" id="PF08544">
    <property type="entry name" value="GHMP_kinases_C"/>
    <property type="match status" value="1"/>
</dbReference>
<evidence type="ECO:0000256" key="7">
    <source>
        <dbReference type="ARBA" id="ARBA00022605"/>
    </source>
</evidence>
<dbReference type="Proteomes" id="UP000192315">
    <property type="component" value="Unassembled WGS sequence"/>
</dbReference>
<dbReference type="InterPro" id="IPR014721">
    <property type="entry name" value="Ribsml_uS5_D2-typ_fold_subgr"/>
</dbReference>
<evidence type="ECO:0000256" key="8">
    <source>
        <dbReference type="ARBA" id="ARBA00022679"/>
    </source>
</evidence>
<comment type="catalytic activity">
    <reaction evidence="13 14">
        <text>shikimate + ATP = 3-phosphoshikimate + ADP + H(+)</text>
        <dbReference type="Rhea" id="RHEA:13121"/>
        <dbReference type="ChEBI" id="CHEBI:15378"/>
        <dbReference type="ChEBI" id="CHEBI:30616"/>
        <dbReference type="ChEBI" id="CHEBI:36208"/>
        <dbReference type="ChEBI" id="CHEBI:145989"/>
        <dbReference type="ChEBI" id="CHEBI:456216"/>
        <dbReference type="EC" id="2.7.1.71"/>
    </reaction>
</comment>
<dbReference type="GO" id="GO:0009073">
    <property type="term" value="P:aromatic amino acid family biosynthetic process"/>
    <property type="evidence" value="ECO:0007669"/>
    <property type="project" value="UniProtKB-KW"/>
</dbReference>
<keyword evidence="12 14" id="KW-0057">Aromatic amino acid biosynthesis</keyword>
<dbReference type="AlphaFoldDB" id="A0A8G2L7N9"/>
<dbReference type="GO" id="GO:0004765">
    <property type="term" value="F:shikimate kinase activity"/>
    <property type="evidence" value="ECO:0007669"/>
    <property type="project" value="UniProtKB-UniRule"/>
</dbReference>
<dbReference type="HAMAP" id="MF_00370">
    <property type="entry name" value="Shik_kinase_arch"/>
    <property type="match status" value="1"/>
</dbReference>
<evidence type="ECO:0000256" key="9">
    <source>
        <dbReference type="ARBA" id="ARBA00022741"/>
    </source>
</evidence>
<evidence type="ECO:0000259" key="16">
    <source>
        <dbReference type="Pfam" id="PF08544"/>
    </source>
</evidence>
<evidence type="ECO:0000313" key="18">
    <source>
        <dbReference type="Proteomes" id="UP000192315"/>
    </source>
</evidence>
<feature type="binding site" evidence="14">
    <location>
        <begin position="78"/>
        <end position="88"/>
    </location>
    <ligand>
        <name>ATP</name>
        <dbReference type="ChEBI" id="CHEBI:30616"/>
    </ligand>
</feature>
<keyword evidence="18" id="KW-1185">Reference proteome</keyword>
<gene>
    <name evidence="14" type="primary">aroK</name>
    <name evidence="17" type="ORF">SAMN02745355_0394</name>
</gene>
<dbReference type="EC" id="2.7.1.71" evidence="4 14"/>
<dbReference type="PIRSF" id="PIRSF005758">
    <property type="entry name" value="Shikimt_kin_arch"/>
    <property type="match status" value="1"/>
</dbReference>
<dbReference type="PANTHER" id="PTHR20861">
    <property type="entry name" value="HOMOSERINE/4-DIPHOSPHOCYTIDYL-2-C-METHYL-D-ERYTHRITOL KINASE"/>
    <property type="match status" value="1"/>
</dbReference>
<evidence type="ECO:0000313" key="17">
    <source>
        <dbReference type="EMBL" id="SMD30509.1"/>
    </source>
</evidence>
<dbReference type="GO" id="GO:0009423">
    <property type="term" value="P:chorismate biosynthetic process"/>
    <property type="evidence" value="ECO:0007669"/>
    <property type="project" value="UniProtKB-UniRule"/>
</dbReference>
<evidence type="ECO:0000256" key="13">
    <source>
        <dbReference type="ARBA" id="ARBA00048567"/>
    </source>
</evidence>
<evidence type="ECO:0000256" key="10">
    <source>
        <dbReference type="ARBA" id="ARBA00022777"/>
    </source>
</evidence>
<evidence type="ECO:0000256" key="6">
    <source>
        <dbReference type="ARBA" id="ARBA00022490"/>
    </source>
</evidence>
<dbReference type="InterPro" id="IPR006204">
    <property type="entry name" value="GHMP_kinase_N_dom"/>
</dbReference>
<comment type="similarity">
    <text evidence="3 14">Belongs to the GHMP kinase family. Archaeal shikimate kinase subfamily.</text>
</comment>
<reference evidence="17 18" key="1">
    <citation type="submission" date="2017-04" db="EMBL/GenBank/DDBJ databases">
        <authorList>
            <person name="Varghese N."/>
            <person name="Submissions S."/>
        </authorList>
    </citation>
    <scope>NUCLEOTIDE SEQUENCE [LARGE SCALE GENOMIC DNA]</scope>
    <source>
        <strain evidence="17 18">DSM 9789</strain>
    </source>
</reference>
<protein>
    <recommendedName>
        <fullName evidence="5 14">Shikimate kinase</fullName>
        <shortName evidence="14">SK</shortName>
        <ecNumber evidence="4 14">2.7.1.71</ecNumber>
    </recommendedName>
</protein>
<evidence type="ECO:0000256" key="3">
    <source>
        <dbReference type="ARBA" id="ARBA00010202"/>
    </source>
</evidence>
<keyword evidence="9 14" id="KW-0547">Nucleotide-binding</keyword>
<accession>A0A8G2L7N9</accession>
<evidence type="ECO:0000256" key="2">
    <source>
        <dbReference type="ARBA" id="ARBA00004842"/>
    </source>
</evidence>
<evidence type="ECO:0000256" key="5">
    <source>
        <dbReference type="ARBA" id="ARBA00013853"/>
    </source>
</evidence>
<feature type="domain" description="GHMP kinase N-terminal" evidence="15">
    <location>
        <begin position="52"/>
        <end position="139"/>
    </location>
</feature>
<keyword evidence="6 14" id="KW-0963">Cytoplasm</keyword>
<evidence type="ECO:0000256" key="4">
    <source>
        <dbReference type="ARBA" id="ARBA00012154"/>
    </source>
</evidence>
<dbReference type="Gene3D" id="3.30.230.10">
    <property type="match status" value="1"/>
</dbReference>
<dbReference type="NCBIfam" id="TIGR01920">
    <property type="entry name" value="Shik_kin_archae"/>
    <property type="match status" value="1"/>
</dbReference>
<comment type="caution">
    <text evidence="17">The sequence shown here is derived from an EMBL/GenBank/DDBJ whole genome shotgun (WGS) entry which is preliminary data.</text>
</comment>
<keyword evidence="11 14" id="KW-0067">ATP-binding</keyword>
<feature type="domain" description="GHMP kinase C-terminal" evidence="16">
    <location>
        <begin position="196"/>
        <end position="262"/>
    </location>
</feature>
<dbReference type="UniPathway" id="UPA00053">
    <property type="reaction ID" value="UER00088"/>
</dbReference>
<comment type="pathway">
    <text evidence="2 14">Metabolic intermediate biosynthesis; chorismate biosynthesis; chorismate from D-erythrose 4-phosphate and phosphoenolpyruvate: step 5/7.</text>
</comment>
<dbReference type="Pfam" id="PF00288">
    <property type="entry name" value="GHMP_kinases_N"/>
    <property type="match status" value="1"/>
</dbReference>
<dbReference type="EMBL" id="FWYE01000001">
    <property type="protein sequence ID" value="SMD30509.1"/>
    <property type="molecule type" value="Genomic_DNA"/>
</dbReference>